<dbReference type="AlphaFoldDB" id="U4L6Z2"/>
<name>U4L6Z2_PYROM</name>
<reference evidence="1 2" key="1">
    <citation type="journal article" date="2013" name="PLoS Genet.">
        <title>The genome and development-dependent transcriptomes of Pyronema confluens: a window into fungal evolution.</title>
        <authorList>
            <person name="Traeger S."/>
            <person name="Altegoer F."/>
            <person name="Freitag M."/>
            <person name="Gabaldon T."/>
            <person name="Kempken F."/>
            <person name="Kumar A."/>
            <person name="Marcet-Houben M."/>
            <person name="Poggeler S."/>
            <person name="Stajich J.E."/>
            <person name="Nowrousian M."/>
        </authorList>
    </citation>
    <scope>NUCLEOTIDE SEQUENCE [LARGE SCALE GENOMIC DNA]</scope>
    <source>
        <strain evidence="2">CBS 100304</strain>
        <tissue evidence="1">Vegetative mycelium</tissue>
    </source>
</reference>
<protein>
    <submittedName>
        <fullName evidence="1">Uncharacterized protein</fullName>
    </submittedName>
</protein>
<keyword evidence="2" id="KW-1185">Reference proteome</keyword>
<gene>
    <name evidence="1" type="ORF">PCON_05392</name>
</gene>
<dbReference type="Proteomes" id="UP000018144">
    <property type="component" value="Unassembled WGS sequence"/>
</dbReference>
<proteinExistence type="predicted"/>
<evidence type="ECO:0000313" key="2">
    <source>
        <dbReference type="Proteomes" id="UP000018144"/>
    </source>
</evidence>
<organism evidence="1 2">
    <name type="scientific">Pyronema omphalodes (strain CBS 100304)</name>
    <name type="common">Pyronema confluens</name>
    <dbReference type="NCBI Taxonomy" id="1076935"/>
    <lineage>
        <taxon>Eukaryota</taxon>
        <taxon>Fungi</taxon>
        <taxon>Dikarya</taxon>
        <taxon>Ascomycota</taxon>
        <taxon>Pezizomycotina</taxon>
        <taxon>Pezizomycetes</taxon>
        <taxon>Pezizales</taxon>
        <taxon>Pyronemataceae</taxon>
        <taxon>Pyronema</taxon>
    </lineage>
</organism>
<evidence type="ECO:0000313" key="1">
    <source>
        <dbReference type="EMBL" id="CCX05805.1"/>
    </source>
</evidence>
<accession>U4L6Z2</accession>
<sequence>MVQKLKLHHLGLKRQIGELKRVYEDVKNEEYLLEKIGAWNGGWGDELMREMVRKRVLRLKNYLDEDFNAAEREIMEAETECLNRVLRPAGLELSLVFEV</sequence>
<dbReference type="OrthoDB" id="5426600at2759"/>
<dbReference type="EMBL" id="HF935274">
    <property type="protein sequence ID" value="CCX05805.1"/>
    <property type="molecule type" value="Genomic_DNA"/>
</dbReference>